<feature type="domain" description="Glycosyltransferase 2-like" evidence="2">
    <location>
        <begin position="47"/>
        <end position="165"/>
    </location>
</feature>
<organism evidence="3">
    <name type="scientific">Candidatus Electrothrix aestuarii</name>
    <dbReference type="NCBI Taxonomy" id="3062594"/>
    <lineage>
        <taxon>Bacteria</taxon>
        <taxon>Pseudomonadati</taxon>
        <taxon>Thermodesulfobacteriota</taxon>
        <taxon>Desulfobulbia</taxon>
        <taxon>Desulfobulbales</taxon>
        <taxon>Desulfobulbaceae</taxon>
        <taxon>Candidatus Electrothrix</taxon>
    </lineage>
</organism>
<dbReference type="InterPro" id="IPR001173">
    <property type="entry name" value="Glyco_trans_2-like"/>
</dbReference>
<dbReference type="PANTHER" id="PTHR43646:SF3">
    <property type="entry name" value="SLR1566 PROTEIN"/>
    <property type="match status" value="1"/>
</dbReference>
<evidence type="ECO:0000313" key="3">
    <source>
        <dbReference type="EMBL" id="XCN73664.1"/>
    </source>
</evidence>
<keyword evidence="1" id="KW-0472">Membrane</keyword>
<dbReference type="Gene3D" id="3.90.550.10">
    <property type="entry name" value="Spore Coat Polysaccharide Biosynthesis Protein SpsA, Chain A"/>
    <property type="match status" value="1"/>
</dbReference>
<feature type="transmembrane region" description="Helical" evidence="1">
    <location>
        <begin position="282"/>
        <end position="305"/>
    </location>
</feature>
<proteinExistence type="predicted"/>
<dbReference type="InterPro" id="IPR029044">
    <property type="entry name" value="Nucleotide-diphossugar_trans"/>
</dbReference>
<dbReference type="CDD" id="cd06423">
    <property type="entry name" value="CESA_like"/>
    <property type="match status" value="1"/>
</dbReference>
<dbReference type="PANTHER" id="PTHR43646">
    <property type="entry name" value="GLYCOSYLTRANSFERASE"/>
    <property type="match status" value="1"/>
</dbReference>
<reference evidence="3" key="1">
    <citation type="journal article" date="2024" name="Syst. Appl. Microbiol.">
        <title>First single-strain enrichments of Electrothrix cable bacteria, description of E. aestuarii sp. nov. and E. rattekaaiensis sp. nov., and proposal of a cable bacteria taxonomy following the rules of the SeqCode.</title>
        <authorList>
            <person name="Plum-Jensen L.E."/>
            <person name="Schramm A."/>
            <person name="Marshall I.P.G."/>
        </authorList>
    </citation>
    <scope>NUCLEOTIDE SEQUENCE</scope>
    <source>
        <strain evidence="3">Rat1</strain>
    </source>
</reference>
<dbReference type="KEGG" id="eaj:Q3M24_02610"/>
<dbReference type="Pfam" id="PF00535">
    <property type="entry name" value="Glycos_transf_2"/>
    <property type="match status" value="1"/>
</dbReference>
<feature type="transmembrane region" description="Helical" evidence="1">
    <location>
        <begin position="312"/>
        <end position="333"/>
    </location>
</feature>
<accession>A0AAU8LXV0</accession>
<name>A0AAU8LXV0_9BACT</name>
<evidence type="ECO:0000259" key="2">
    <source>
        <dbReference type="Pfam" id="PF00535"/>
    </source>
</evidence>
<keyword evidence="1" id="KW-0812">Transmembrane</keyword>
<dbReference type="SUPFAM" id="SSF53448">
    <property type="entry name" value="Nucleotide-diphospho-sugar transferases"/>
    <property type="match status" value="1"/>
</dbReference>
<dbReference type="AlphaFoldDB" id="A0AAU8LXV0"/>
<dbReference type="EMBL" id="CP159373">
    <property type="protein sequence ID" value="XCN73664.1"/>
    <property type="molecule type" value="Genomic_DNA"/>
</dbReference>
<protein>
    <submittedName>
        <fullName evidence="3">Glycosyltransferase family 2 protein</fullName>
    </submittedName>
</protein>
<sequence length="399" mass="45141">MFVLTLFLFCLLVIALAVLRNMYLAHRRMVRLEDVTPLDGDTLPSISVIIPACNEEQEIEQALTSVLALDYPNLEIIVLDDRSTDATPQILDRMASQHDRLRVIHITELPAGWLGKNHALHLGAAQAQGEYLLFTDADVHFAPDTLRRAVARMQAQTLDHLCLFFRMSAPGSLLPLLVADSLASLFSLLRPWLVSKPGPRFYVGAGAFNMIRKSFYHSFGGHHPIRLCPVDDVLLGRMVKISGGRCDCLLGGHFVSVDWYQTVGQMMRGLEKNTYALLDYRLSFFLATIVAVFSTQILPLWGLLLADGPPRLLCGAIVAVNVLGLFLSLRFFHMDLRCLYWFPVTPYIKLYIIWRAVLLTLLRGGVDWRGTFYSLEELRRHKVSALPWVQVKIREDERP</sequence>
<feature type="transmembrane region" description="Helical" evidence="1">
    <location>
        <begin position="339"/>
        <end position="362"/>
    </location>
</feature>
<evidence type="ECO:0000256" key="1">
    <source>
        <dbReference type="SAM" id="Phobius"/>
    </source>
</evidence>
<gene>
    <name evidence="3" type="ORF">Q3M24_02610</name>
</gene>
<keyword evidence="1" id="KW-1133">Transmembrane helix</keyword>
<reference evidence="3" key="2">
    <citation type="submission" date="2024-06" db="EMBL/GenBank/DDBJ databases">
        <authorList>
            <person name="Plum-Jensen L.E."/>
            <person name="Schramm A."/>
            <person name="Marshall I.P.G."/>
        </authorList>
    </citation>
    <scope>NUCLEOTIDE SEQUENCE</scope>
    <source>
        <strain evidence="3">Rat1</strain>
    </source>
</reference>